<dbReference type="GO" id="GO:0106335">
    <property type="term" value="F:tRNA (5-carboxymethyluridine(34)-5-O)-methyltransferase activity"/>
    <property type="evidence" value="ECO:0007669"/>
    <property type="project" value="TreeGrafter"/>
</dbReference>
<dbReference type="InterPro" id="IPR035979">
    <property type="entry name" value="RBD_domain_sf"/>
</dbReference>
<dbReference type="GO" id="GO:0005634">
    <property type="term" value="C:nucleus"/>
    <property type="evidence" value="ECO:0007669"/>
    <property type="project" value="TreeGrafter"/>
</dbReference>
<reference evidence="8" key="2">
    <citation type="submission" date="2025-08" db="UniProtKB">
        <authorList>
            <consortium name="Ensembl"/>
        </authorList>
    </citation>
    <scope>IDENTIFICATION</scope>
</reference>
<dbReference type="Proteomes" id="UP000005207">
    <property type="component" value="Linkage group LG14"/>
</dbReference>
<dbReference type="GO" id="GO:0002098">
    <property type="term" value="P:tRNA wobble uridine modification"/>
    <property type="evidence" value="ECO:0007669"/>
    <property type="project" value="TreeGrafter"/>
</dbReference>
<dbReference type="SUPFAM" id="SSF54928">
    <property type="entry name" value="RNA-binding domain, RBD"/>
    <property type="match status" value="1"/>
</dbReference>
<protein>
    <submittedName>
        <fullName evidence="8">AlkB homolog 8, tRNA methyltransferase</fullName>
    </submittedName>
</protein>
<evidence type="ECO:0000256" key="2">
    <source>
        <dbReference type="ARBA" id="ARBA00022603"/>
    </source>
</evidence>
<evidence type="ECO:0000256" key="6">
    <source>
        <dbReference type="SAM" id="MobiDB-lite"/>
    </source>
</evidence>
<dbReference type="InterPro" id="IPR037151">
    <property type="entry name" value="AlkB-like_sf"/>
</dbReference>
<keyword evidence="3" id="KW-0808">Transferase</keyword>
<dbReference type="Gene3D" id="3.40.50.150">
    <property type="entry name" value="Vaccinia Virus protein VP39"/>
    <property type="match status" value="1"/>
</dbReference>
<keyword evidence="9" id="KW-1185">Reference proteome</keyword>
<reference evidence="8" key="3">
    <citation type="submission" date="2025-09" db="UniProtKB">
        <authorList>
            <consortium name="Ensembl"/>
        </authorList>
    </citation>
    <scope>IDENTIFICATION</scope>
</reference>
<dbReference type="Pfam" id="PF08241">
    <property type="entry name" value="Methyltransf_11"/>
    <property type="match status" value="1"/>
</dbReference>
<dbReference type="CDD" id="cd02440">
    <property type="entry name" value="AdoMet_MTases"/>
    <property type="match status" value="1"/>
</dbReference>
<dbReference type="PROSITE" id="PS51471">
    <property type="entry name" value="FE2OG_OXY"/>
    <property type="match status" value="1"/>
</dbReference>
<feature type="domain" description="Fe2OG dioxygenase" evidence="7">
    <location>
        <begin position="144"/>
        <end position="264"/>
    </location>
</feature>
<gene>
    <name evidence="8" type="primary">ALKBH8</name>
    <name evidence="8" type="synonym">alkbh8</name>
</gene>
<feature type="region of interest" description="Disordered" evidence="6">
    <location>
        <begin position="450"/>
        <end position="492"/>
    </location>
</feature>
<dbReference type="SUPFAM" id="SSF51197">
    <property type="entry name" value="Clavaminate synthase-like"/>
    <property type="match status" value="1"/>
</dbReference>
<dbReference type="GO" id="GO:0000049">
    <property type="term" value="F:tRNA binding"/>
    <property type="evidence" value="ECO:0007669"/>
    <property type="project" value="TreeGrafter"/>
</dbReference>
<dbReference type="PANTHER" id="PTHR13069">
    <property type="entry name" value="ALKYLATED DNA REPAIR PROTEIN ALKB HOMOLOG 8"/>
    <property type="match status" value="1"/>
</dbReference>
<dbReference type="GeneTree" id="ENSGT00940000158563"/>
<dbReference type="Pfam" id="PF13532">
    <property type="entry name" value="2OG-FeII_Oxy_2"/>
    <property type="match status" value="1"/>
</dbReference>
<evidence type="ECO:0000313" key="8">
    <source>
        <dbReference type="Ensembl" id="ENSONIP00000035544.1"/>
    </source>
</evidence>
<dbReference type="Gene3D" id="3.30.70.330">
    <property type="match status" value="1"/>
</dbReference>
<dbReference type="GO" id="GO:0030488">
    <property type="term" value="P:tRNA methylation"/>
    <property type="evidence" value="ECO:0007669"/>
    <property type="project" value="TreeGrafter"/>
</dbReference>
<dbReference type="InterPro" id="IPR027450">
    <property type="entry name" value="AlkB-like"/>
</dbReference>
<dbReference type="InterPro" id="IPR012677">
    <property type="entry name" value="Nucleotide-bd_a/b_plait_sf"/>
</dbReference>
<dbReference type="InterPro" id="IPR029063">
    <property type="entry name" value="SAM-dependent_MTases_sf"/>
</dbReference>
<feature type="compositionally biased region" description="Basic and acidic residues" evidence="6">
    <location>
        <begin position="483"/>
        <end position="492"/>
    </location>
</feature>
<dbReference type="AlphaFoldDB" id="A0A669BLV1"/>
<dbReference type="FunFam" id="2.60.120.590:FF:000012">
    <property type="entry name" value="AlkB homolog 8, tRNA methyltransferase"/>
    <property type="match status" value="1"/>
</dbReference>
<keyword evidence="2" id="KW-0489">Methyltransferase</keyword>
<dbReference type="SUPFAM" id="SSF53335">
    <property type="entry name" value="S-adenosyl-L-methionine-dependent methyltransferases"/>
    <property type="match status" value="1"/>
</dbReference>
<evidence type="ECO:0000259" key="7">
    <source>
        <dbReference type="PROSITE" id="PS51471"/>
    </source>
</evidence>
<dbReference type="InterPro" id="IPR051422">
    <property type="entry name" value="AlkB_tRNA_MeTrf/Diox"/>
</dbReference>
<proteinExistence type="predicted"/>
<reference evidence="9" key="1">
    <citation type="submission" date="2012-01" db="EMBL/GenBank/DDBJ databases">
        <title>The Genome Sequence of Oreochromis niloticus (Nile Tilapia).</title>
        <authorList>
            <consortium name="Broad Institute Genome Assembly Team"/>
            <consortium name="Broad Institute Sequencing Platform"/>
            <person name="Di Palma F."/>
            <person name="Johnson J."/>
            <person name="Lander E.S."/>
            <person name="Lindblad-Toh K."/>
        </authorList>
    </citation>
    <scope>NUCLEOTIDE SEQUENCE [LARGE SCALE GENOMIC DNA]</scope>
</reference>
<accession>A0A669BLV1</accession>
<name>A0A669BLV1_ORENI</name>
<feature type="compositionally biased region" description="Basic and acidic residues" evidence="6">
    <location>
        <begin position="450"/>
        <end position="474"/>
    </location>
</feature>
<sequence>MPPHKPYAFVTYRCEESALKAYTHLNGQKLQCGESSVMLYLAYVSSVTHEEEASVPLPEGLVLLEDFVSPEEEALLLAAVDWSSTNDDVTAQKALKHRRVKHYGFEFRYDNNNVDKDKPLPAGIPAECLPVLERCLRNGHINVMPDQLTVNQYESGQGIPPHVDTHSPFEDTILSLSLGAKTVMEFRHPDGRVVAVVLPGRSLLVMKGESRYVWTHGITPRKFDMVPACEQQSPDHVTPEPGTRSNLTLSKRGTRTSFTFRKIRLEPCRCGESEGASSTPSPSTPPPPALPCCHADAARLEEEYVHRVYDAIASHFSSTRHSPWPRVCHFLSSLPPGSVLADVGCGNGKYLGVNPEMIAVGCDRSSALVQICAERGFHAFVSDALNVPLRTASCDACISIAVIHHFSTEERRLAAVRELVRLLKPGGHALIYVWAFEQEYNKQRSKYLKDHNKEHHGKENLTKNTSEDRREPHGKSAMQNSGHLEEGYEPVDKKQDVGKVTDGKLSVHTNRTAFNTQDLLVPCPSGTTQTSSSHLKSESESHLTPVFHRYYHVFHQGELEQLCSQVDGVKVQSSYHDQGNWCVILEKD</sequence>
<dbReference type="Ensembl" id="ENSONIT00000042454.1">
    <property type="protein sequence ID" value="ENSONIP00000035544.1"/>
    <property type="gene ID" value="ENSONIG00000005062.2"/>
</dbReference>
<dbReference type="GO" id="GO:0008757">
    <property type="term" value="F:S-adenosylmethionine-dependent methyltransferase activity"/>
    <property type="evidence" value="ECO:0007669"/>
    <property type="project" value="InterPro"/>
</dbReference>
<dbReference type="InterPro" id="IPR013216">
    <property type="entry name" value="Methyltransf_11"/>
</dbReference>
<dbReference type="Gene3D" id="2.60.120.590">
    <property type="entry name" value="Alpha-ketoglutarate-dependent dioxygenase AlkB-like"/>
    <property type="match status" value="1"/>
</dbReference>
<evidence type="ECO:0000256" key="3">
    <source>
        <dbReference type="ARBA" id="ARBA00022679"/>
    </source>
</evidence>
<dbReference type="GO" id="GO:0005737">
    <property type="term" value="C:cytoplasm"/>
    <property type="evidence" value="ECO:0007669"/>
    <property type="project" value="TreeGrafter"/>
</dbReference>
<dbReference type="PANTHER" id="PTHR13069:SF21">
    <property type="entry name" value="ALKYLATED DNA REPAIR PROTEIN ALKB HOMOLOG 8"/>
    <property type="match status" value="1"/>
</dbReference>
<organism evidence="8 9">
    <name type="scientific">Oreochromis niloticus</name>
    <name type="common">Nile tilapia</name>
    <name type="synonym">Tilapia nilotica</name>
    <dbReference type="NCBI Taxonomy" id="8128"/>
    <lineage>
        <taxon>Eukaryota</taxon>
        <taxon>Metazoa</taxon>
        <taxon>Chordata</taxon>
        <taxon>Craniata</taxon>
        <taxon>Vertebrata</taxon>
        <taxon>Euteleostomi</taxon>
        <taxon>Actinopterygii</taxon>
        <taxon>Neopterygii</taxon>
        <taxon>Teleostei</taxon>
        <taxon>Neoteleostei</taxon>
        <taxon>Acanthomorphata</taxon>
        <taxon>Ovalentaria</taxon>
        <taxon>Cichlomorphae</taxon>
        <taxon>Cichliformes</taxon>
        <taxon>Cichlidae</taxon>
        <taxon>African cichlids</taxon>
        <taxon>Pseudocrenilabrinae</taxon>
        <taxon>Oreochromini</taxon>
        <taxon>Oreochromis</taxon>
    </lineage>
</organism>
<comment type="cofactor">
    <cofactor evidence="1">
        <name>Fe(2+)</name>
        <dbReference type="ChEBI" id="CHEBI:29033"/>
    </cofactor>
</comment>
<evidence type="ECO:0000256" key="5">
    <source>
        <dbReference type="ARBA" id="ARBA00022884"/>
    </source>
</evidence>
<dbReference type="InterPro" id="IPR005123">
    <property type="entry name" value="Oxoglu/Fe-dep_dioxygenase_dom"/>
</dbReference>
<keyword evidence="5" id="KW-0694">RNA-binding</keyword>
<evidence type="ECO:0000256" key="1">
    <source>
        <dbReference type="ARBA" id="ARBA00001954"/>
    </source>
</evidence>
<keyword evidence="4" id="KW-0862">Zinc</keyword>
<evidence type="ECO:0000256" key="4">
    <source>
        <dbReference type="ARBA" id="ARBA00022833"/>
    </source>
</evidence>
<evidence type="ECO:0000313" key="9">
    <source>
        <dbReference type="Proteomes" id="UP000005207"/>
    </source>
</evidence>